<dbReference type="AlphaFoldDB" id="A0A9Q1GQP8"/>
<proteinExistence type="predicted"/>
<organism evidence="2 3">
    <name type="scientific">Carnegiea gigantea</name>
    <dbReference type="NCBI Taxonomy" id="171969"/>
    <lineage>
        <taxon>Eukaryota</taxon>
        <taxon>Viridiplantae</taxon>
        <taxon>Streptophyta</taxon>
        <taxon>Embryophyta</taxon>
        <taxon>Tracheophyta</taxon>
        <taxon>Spermatophyta</taxon>
        <taxon>Magnoliopsida</taxon>
        <taxon>eudicotyledons</taxon>
        <taxon>Gunneridae</taxon>
        <taxon>Pentapetalae</taxon>
        <taxon>Caryophyllales</taxon>
        <taxon>Cactineae</taxon>
        <taxon>Cactaceae</taxon>
        <taxon>Cactoideae</taxon>
        <taxon>Echinocereeae</taxon>
        <taxon>Carnegiea</taxon>
    </lineage>
</organism>
<keyword evidence="3" id="KW-1185">Reference proteome</keyword>
<reference evidence="2" key="1">
    <citation type="submission" date="2022-04" db="EMBL/GenBank/DDBJ databases">
        <title>Carnegiea gigantea Genome sequencing and assembly v2.</title>
        <authorList>
            <person name="Copetti D."/>
            <person name="Sanderson M.J."/>
            <person name="Burquez A."/>
            <person name="Wojciechowski M.F."/>
        </authorList>
    </citation>
    <scope>NUCLEOTIDE SEQUENCE</scope>
    <source>
        <strain evidence="2">SGP5-SGP5p</strain>
        <tissue evidence="2">Aerial part</tissue>
    </source>
</reference>
<dbReference type="EMBL" id="JAKOGI010001583">
    <property type="protein sequence ID" value="KAJ8424915.1"/>
    <property type="molecule type" value="Genomic_DNA"/>
</dbReference>
<gene>
    <name evidence="2" type="ORF">Cgig2_012852</name>
</gene>
<evidence type="ECO:0000256" key="1">
    <source>
        <dbReference type="SAM" id="MobiDB-lite"/>
    </source>
</evidence>
<evidence type="ECO:0000313" key="3">
    <source>
        <dbReference type="Proteomes" id="UP001153076"/>
    </source>
</evidence>
<feature type="compositionally biased region" description="Basic and acidic residues" evidence="1">
    <location>
        <begin position="23"/>
        <end position="33"/>
    </location>
</feature>
<feature type="region of interest" description="Disordered" evidence="1">
    <location>
        <begin position="1"/>
        <end position="72"/>
    </location>
</feature>
<name>A0A9Q1GQP8_9CARY</name>
<evidence type="ECO:0000313" key="2">
    <source>
        <dbReference type="EMBL" id="KAJ8424915.1"/>
    </source>
</evidence>
<feature type="compositionally biased region" description="Polar residues" evidence="1">
    <location>
        <begin position="1"/>
        <end position="10"/>
    </location>
</feature>
<accession>A0A9Q1GQP8</accession>
<protein>
    <submittedName>
        <fullName evidence="2">Uncharacterized protein</fullName>
    </submittedName>
</protein>
<sequence length="180" mass="18757">MENPTETAVGTSPVDPLVPMESPVRRTHSDGERQPSGSGPMEWATEADGYRVSDGSVPSGPPALWGTNPQGKGRVVRRNLPFLDRWRQRWRVEVAATSGGGEGGRFLGRSEGCQAAAEGGDGGGKRAAMAALGGCGGKQQAPGRPAALAMPERGKGLRVCVCGVPVCSSNRIFNEVWSDG</sequence>
<dbReference type="Proteomes" id="UP001153076">
    <property type="component" value="Unassembled WGS sequence"/>
</dbReference>
<comment type="caution">
    <text evidence="2">The sequence shown here is derived from an EMBL/GenBank/DDBJ whole genome shotgun (WGS) entry which is preliminary data.</text>
</comment>